<dbReference type="InterPro" id="IPR006311">
    <property type="entry name" value="TAT_signal"/>
</dbReference>
<evidence type="ECO:0000256" key="4">
    <source>
        <dbReference type="ARBA" id="ARBA00023088"/>
    </source>
</evidence>
<accession>A0A4S8PCE6</accession>
<dbReference type="RefSeq" id="WP_136530219.1">
    <property type="nucleotide sequence ID" value="NZ_STGX01000009.1"/>
</dbReference>
<feature type="signal peptide" evidence="6">
    <location>
        <begin position="1"/>
        <end position="37"/>
    </location>
</feature>
<feature type="chain" id="PRO_5020345795" evidence="6">
    <location>
        <begin position="38"/>
        <end position="527"/>
    </location>
</feature>
<gene>
    <name evidence="8" type="ORF">E9998_13455</name>
</gene>
<proteinExistence type="predicted"/>
<keyword evidence="3 6" id="KW-0732">Signal</keyword>
<keyword evidence="5" id="KW-0472">Membrane</keyword>
<keyword evidence="4" id="KW-0572">Peptidoglycan-anchor</keyword>
<evidence type="ECO:0000313" key="9">
    <source>
        <dbReference type="Proteomes" id="UP000305792"/>
    </source>
</evidence>
<evidence type="ECO:0000259" key="7">
    <source>
        <dbReference type="Pfam" id="PF00746"/>
    </source>
</evidence>
<evidence type="ECO:0000256" key="1">
    <source>
        <dbReference type="ARBA" id="ARBA00022512"/>
    </source>
</evidence>
<dbReference type="NCBIfam" id="TIGR01167">
    <property type="entry name" value="LPXTG_anchor"/>
    <property type="match status" value="1"/>
</dbReference>
<dbReference type="EMBL" id="STGX01000009">
    <property type="protein sequence ID" value="THV27987.1"/>
    <property type="molecule type" value="Genomic_DNA"/>
</dbReference>
<dbReference type="Pfam" id="PF00746">
    <property type="entry name" value="Gram_pos_anchor"/>
    <property type="match status" value="1"/>
</dbReference>
<dbReference type="AlphaFoldDB" id="A0A4S8PCE6"/>
<feature type="domain" description="Gram-positive cocci surface proteins LPxTG" evidence="7">
    <location>
        <begin position="485"/>
        <end position="522"/>
    </location>
</feature>
<keyword evidence="1" id="KW-0134">Cell wall</keyword>
<name>A0A4S8PCE6_9ACTN</name>
<dbReference type="OrthoDB" id="5175240at2"/>
<keyword evidence="9" id="KW-1185">Reference proteome</keyword>
<evidence type="ECO:0000256" key="2">
    <source>
        <dbReference type="ARBA" id="ARBA00022525"/>
    </source>
</evidence>
<feature type="transmembrane region" description="Helical" evidence="5">
    <location>
        <begin position="497"/>
        <end position="517"/>
    </location>
</feature>
<keyword evidence="5" id="KW-1133">Transmembrane helix</keyword>
<dbReference type="Proteomes" id="UP000305792">
    <property type="component" value="Unassembled WGS sequence"/>
</dbReference>
<evidence type="ECO:0000256" key="3">
    <source>
        <dbReference type="ARBA" id="ARBA00022729"/>
    </source>
</evidence>
<dbReference type="PROSITE" id="PS51318">
    <property type="entry name" value="TAT"/>
    <property type="match status" value="1"/>
</dbReference>
<protein>
    <submittedName>
        <fullName evidence="8">LPXTG cell wall anchor domain-containing protein</fullName>
    </submittedName>
</protein>
<reference evidence="8 9" key="1">
    <citation type="journal article" date="2018" name="Int. J. Syst. Evol. Microbiol.">
        <title>Glycomyces paridis sp. nov., isolated from the medicinal plant Paris polyphylla.</title>
        <authorList>
            <person name="Fang X.M."/>
            <person name="Bai J.L."/>
            <person name="Su J."/>
            <person name="Zhao L.L."/>
            <person name="Liu H.Y."/>
            <person name="Ma B.P."/>
            <person name="Zhang Y.Q."/>
            <person name="Yu L.Y."/>
        </authorList>
    </citation>
    <scope>NUCLEOTIDE SEQUENCE [LARGE SCALE GENOMIC DNA]</scope>
    <source>
        <strain evidence="8 9">CPCC 204357</strain>
    </source>
</reference>
<organism evidence="8 9">
    <name type="scientific">Glycomyces paridis</name>
    <dbReference type="NCBI Taxonomy" id="2126555"/>
    <lineage>
        <taxon>Bacteria</taxon>
        <taxon>Bacillati</taxon>
        <taxon>Actinomycetota</taxon>
        <taxon>Actinomycetes</taxon>
        <taxon>Glycomycetales</taxon>
        <taxon>Glycomycetaceae</taxon>
        <taxon>Glycomyces</taxon>
    </lineage>
</organism>
<keyword evidence="2" id="KW-0964">Secreted</keyword>
<keyword evidence="5" id="KW-0812">Transmembrane</keyword>
<evidence type="ECO:0000313" key="8">
    <source>
        <dbReference type="EMBL" id="THV27987.1"/>
    </source>
</evidence>
<dbReference type="InterPro" id="IPR019931">
    <property type="entry name" value="LPXTG_anchor"/>
</dbReference>
<evidence type="ECO:0000256" key="5">
    <source>
        <dbReference type="SAM" id="Phobius"/>
    </source>
</evidence>
<comment type="caution">
    <text evidence="8">The sequence shown here is derived from an EMBL/GenBank/DDBJ whole genome shotgun (WGS) entry which is preliminary data.</text>
</comment>
<sequence>MSTPLTRFGRAPARFAAAAAAAALGAAAFAAPAAAQAPDPTDSYYDFSGPVTAGEGTRHGAFGLFFGDDLEPGAHTVAFSLVVDAHESTFAFEGFDERCEDFPGSNALNCAEEKADSAVFFDFDYSAAAGTEPGVYPYAVTIFVDDEEVDVVEGDIEVLPGEDQPSSAWPFLHGDAVFEGVEPGATVEVQPEFLQEHAFPEDAAAVIVTFSEPEYPFGDGKGAAARADYDNCVDRYFDSPGATCVVTDFTDAPGTVFTPTVPVHYDVNERAPGPVDVCVCYYSAYVVDAAELEARFGDVEWDPSGDLFGLRTVSEPESEFADSTVGEIVIRTADNPWDLTVADAKAKGAKGSEVKVTLSPGNGGPADAYDFFDGPGSYALFGTLPTGLALVDVAGEDWHCLAEADWDDYLPAEDPADLAKLDFACLIGELAADETKPLTATVKVTGSVAKADGTLEIVALDNDGYPGGLEGDPTNDTAVFSVDPSGSGQLPTTGGSMTMILVGAAAAIVAGVLLFVFTRRRRSAAEE</sequence>
<evidence type="ECO:0000256" key="6">
    <source>
        <dbReference type="SAM" id="SignalP"/>
    </source>
</evidence>